<evidence type="ECO:0008006" key="9">
    <source>
        <dbReference type="Google" id="ProtNLM"/>
    </source>
</evidence>
<keyword evidence="3 6" id="KW-0732">Signal</keyword>
<keyword evidence="8" id="KW-1185">Reference proteome</keyword>
<comment type="caution">
    <text evidence="7">The sequence shown here is derived from an EMBL/GenBank/DDBJ whole genome shotgun (WGS) entry which is preliminary data.</text>
</comment>
<evidence type="ECO:0000256" key="4">
    <source>
        <dbReference type="ARBA" id="ARBA00023136"/>
    </source>
</evidence>
<dbReference type="EMBL" id="AQGV01000012">
    <property type="protein sequence ID" value="MBE0367459.1"/>
    <property type="molecule type" value="Genomic_DNA"/>
</dbReference>
<evidence type="ECO:0000256" key="3">
    <source>
        <dbReference type="ARBA" id="ARBA00022729"/>
    </source>
</evidence>
<dbReference type="PROSITE" id="PS51257">
    <property type="entry name" value="PROKAR_LIPOPROTEIN"/>
    <property type="match status" value="1"/>
</dbReference>
<gene>
    <name evidence="7" type="ORF">PAUR_a0817</name>
</gene>
<protein>
    <recommendedName>
        <fullName evidence="9">MipA/OmpV family protein</fullName>
    </recommendedName>
</protein>
<keyword evidence="4" id="KW-0472">Membrane</keyword>
<feature type="signal peptide" evidence="6">
    <location>
        <begin position="1"/>
        <end position="21"/>
    </location>
</feature>
<evidence type="ECO:0000256" key="2">
    <source>
        <dbReference type="ARBA" id="ARBA00005722"/>
    </source>
</evidence>
<comment type="subcellular location">
    <subcellularLocation>
        <location evidence="1">Cell outer membrane</location>
    </subcellularLocation>
</comment>
<evidence type="ECO:0000313" key="8">
    <source>
        <dbReference type="Proteomes" id="UP000615755"/>
    </source>
</evidence>
<evidence type="ECO:0000313" key="7">
    <source>
        <dbReference type="EMBL" id="MBE0367459.1"/>
    </source>
</evidence>
<dbReference type="InterPro" id="IPR010583">
    <property type="entry name" value="MipA"/>
</dbReference>
<evidence type="ECO:0000256" key="6">
    <source>
        <dbReference type="SAM" id="SignalP"/>
    </source>
</evidence>
<feature type="chain" id="PRO_5047170562" description="MipA/OmpV family protein" evidence="6">
    <location>
        <begin position="22"/>
        <end position="279"/>
    </location>
</feature>
<evidence type="ECO:0000256" key="1">
    <source>
        <dbReference type="ARBA" id="ARBA00004442"/>
    </source>
</evidence>
<comment type="similarity">
    <text evidence="2">Belongs to the MipA/OmpV family.</text>
</comment>
<organism evidence="7 8">
    <name type="scientific">Pseudoalteromonas aurantia 208</name>
    <dbReference type="NCBI Taxonomy" id="1314867"/>
    <lineage>
        <taxon>Bacteria</taxon>
        <taxon>Pseudomonadati</taxon>
        <taxon>Pseudomonadota</taxon>
        <taxon>Gammaproteobacteria</taxon>
        <taxon>Alteromonadales</taxon>
        <taxon>Pseudoalteromonadaceae</taxon>
        <taxon>Pseudoalteromonas</taxon>
    </lineage>
</organism>
<dbReference type="Proteomes" id="UP000615755">
    <property type="component" value="Unassembled WGS sequence"/>
</dbReference>
<dbReference type="RefSeq" id="WP_192506889.1">
    <property type="nucleotide sequence ID" value="NZ_AQGV01000012.1"/>
</dbReference>
<accession>A0ABR9EAR0</accession>
<name>A0ABR9EAR0_9GAMM</name>
<dbReference type="Pfam" id="PF06629">
    <property type="entry name" value="MipA"/>
    <property type="match status" value="1"/>
</dbReference>
<proteinExistence type="inferred from homology"/>
<reference evidence="7 8" key="1">
    <citation type="submission" date="2015-03" db="EMBL/GenBank/DDBJ databases">
        <title>Genome sequence of Pseudoalteromonas aurantia.</title>
        <authorList>
            <person name="Xie B.-B."/>
            <person name="Rong J.-C."/>
            <person name="Qin Q.-L."/>
            <person name="Zhang Y.-Z."/>
        </authorList>
    </citation>
    <scope>NUCLEOTIDE SEQUENCE [LARGE SCALE GENOMIC DNA]</scope>
    <source>
        <strain evidence="7 8">208</strain>
    </source>
</reference>
<dbReference type="PANTHER" id="PTHR38776:SF1">
    <property type="entry name" value="MLTA-INTERACTING PROTEIN-RELATED"/>
    <property type="match status" value="1"/>
</dbReference>
<evidence type="ECO:0000256" key="5">
    <source>
        <dbReference type="ARBA" id="ARBA00023237"/>
    </source>
</evidence>
<dbReference type="PANTHER" id="PTHR38776">
    <property type="entry name" value="MLTA-INTERACTING PROTEIN-RELATED"/>
    <property type="match status" value="1"/>
</dbReference>
<keyword evidence="5" id="KW-0998">Cell outer membrane</keyword>
<sequence>MQLFFKTLISLLMFSACTVSASSRLYSDNTLLPSDGFAWDWTFGASAYIEDPYLIGMPSNNKGFELELTLSLSYDNLFVDIDNSQLSGGFIIGYTLPSINTWQLDIIGTQIQKGFNETGLELYKLDVLPELAGINARAYDYNAGLRLSKRFSDSLFSIELLNDISNAHNGWILSSFFSHITPWRNWEFRAAVGLNAYSPEFTDYYFGITPNEVTPFRPSYSANTSFSLVTELHAEYPLNEHWIFLAGWMSTLYSEDIYNSPIIRQYYHHKAKVGVRYVF</sequence>